<comment type="cofactor">
    <cofactor evidence="1">
        <name>Mg(2+)</name>
        <dbReference type="ChEBI" id="CHEBI:18420"/>
    </cofactor>
</comment>
<dbReference type="SUPFAM" id="SSF48239">
    <property type="entry name" value="Terpenoid cyclases/Protein prenyltransferases"/>
    <property type="match status" value="1"/>
</dbReference>
<dbReference type="Pfam" id="PF03936">
    <property type="entry name" value="Terpene_synth_C"/>
    <property type="match status" value="1"/>
</dbReference>
<keyword evidence="3" id="KW-0460">Magnesium</keyword>
<dbReference type="AlphaFoldDB" id="A0A977TDY0"/>
<evidence type="ECO:0000313" key="7">
    <source>
        <dbReference type="EMBL" id="UXP86188.1"/>
    </source>
</evidence>
<dbReference type="GO" id="GO:0000287">
    <property type="term" value="F:magnesium ion binding"/>
    <property type="evidence" value="ECO:0007669"/>
    <property type="project" value="InterPro"/>
</dbReference>
<dbReference type="Gene3D" id="1.10.600.10">
    <property type="entry name" value="Farnesyl Diphosphate Synthase"/>
    <property type="match status" value="1"/>
</dbReference>
<dbReference type="InterPro" id="IPR050148">
    <property type="entry name" value="Terpene_synthase-like"/>
</dbReference>
<protein>
    <submittedName>
        <fullName evidence="7">Linalool synthase</fullName>
    </submittedName>
</protein>
<evidence type="ECO:0000259" key="6">
    <source>
        <dbReference type="Pfam" id="PF03936"/>
    </source>
</evidence>
<evidence type="ECO:0000256" key="1">
    <source>
        <dbReference type="ARBA" id="ARBA00001946"/>
    </source>
</evidence>
<dbReference type="Gene3D" id="1.50.10.130">
    <property type="entry name" value="Terpene synthase, N-terminal domain"/>
    <property type="match status" value="1"/>
</dbReference>
<dbReference type="InterPro" id="IPR001906">
    <property type="entry name" value="Terpene_synth_N"/>
</dbReference>
<dbReference type="GO" id="GO:0016114">
    <property type="term" value="P:terpenoid biosynthetic process"/>
    <property type="evidence" value="ECO:0007669"/>
    <property type="project" value="InterPro"/>
</dbReference>
<dbReference type="InterPro" id="IPR008949">
    <property type="entry name" value="Isoprenoid_synthase_dom_sf"/>
</dbReference>
<reference evidence="7" key="1">
    <citation type="submission" date="2021-03" db="EMBL/GenBank/DDBJ databases">
        <authorList>
            <person name="Karegaonkar S.J."/>
            <person name="Thulasiram H.V."/>
        </authorList>
    </citation>
    <scope>NUCLEOTIDE SEQUENCE</scope>
    <source>
        <tissue evidence="7">Stem</tissue>
    </source>
</reference>
<dbReference type="GO" id="GO:0010333">
    <property type="term" value="F:terpene synthase activity"/>
    <property type="evidence" value="ECO:0007669"/>
    <property type="project" value="InterPro"/>
</dbReference>
<evidence type="ECO:0000256" key="2">
    <source>
        <dbReference type="ARBA" id="ARBA00022723"/>
    </source>
</evidence>
<evidence type="ECO:0000256" key="3">
    <source>
        <dbReference type="ARBA" id="ARBA00022842"/>
    </source>
</evidence>
<dbReference type="InterPro" id="IPR008930">
    <property type="entry name" value="Terpenoid_cyclase/PrenylTrfase"/>
</dbReference>
<dbReference type="InterPro" id="IPR005630">
    <property type="entry name" value="Terpene_synthase_metal-bd"/>
</dbReference>
<dbReference type="PANTHER" id="PTHR31225:SF0">
    <property type="entry name" value="S-(+)-LINALOOL SYNTHASE, CHLOROPLASTIC"/>
    <property type="match status" value="1"/>
</dbReference>
<dbReference type="Pfam" id="PF01397">
    <property type="entry name" value="Terpene_synth"/>
    <property type="match status" value="1"/>
</dbReference>
<dbReference type="EMBL" id="MW794245">
    <property type="protein sequence ID" value="UXP86188.1"/>
    <property type="molecule type" value="mRNA"/>
</dbReference>
<evidence type="ECO:0000259" key="5">
    <source>
        <dbReference type="Pfam" id="PF01397"/>
    </source>
</evidence>
<feature type="domain" description="Terpene synthase metal-binding" evidence="6">
    <location>
        <begin position="274"/>
        <end position="344"/>
    </location>
</feature>
<dbReference type="SUPFAM" id="SSF48576">
    <property type="entry name" value="Terpenoid synthases"/>
    <property type="match status" value="1"/>
</dbReference>
<sequence length="344" mass="40336">MNYSSLMVLRQRSWLHLKFGASLRDSSPNPSSNTPPPQLLHCQKKQQTTKPYHYKDHRKSLCSSHADKLQEVRRIVDETKGEKETLFLIDSLQKLCVDYHFQEEIEAKMHSLYEKQFEIIHAEANNIVQVCLLFRLLRQARYPISTDVFYRFHDGRGEFMASLAKDMEGLISLFEASNLNFGGELILYRANEFSRIHLMNSLDTDLVVHIKQTLETPYHLTPQRFKARQILDNNASNNKTFYYNFNIVELGKMDFAILQSMYQEELKEVTRWWKESGLGQVLGFARVQPMKWFAWLMASLPNPKLSNYRIVLSKVVGFVYLLDDIFDVEGSLDELYLFTRAIER</sequence>
<accession>A0A977TDY0</accession>
<keyword evidence="4" id="KW-0456">Lyase</keyword>
<name>A0A977TDY0_9LILI</name>
<evidence type="ECO:0000256" key="4">
    <source>
        <dbReference type="ARBA" id="ARBA00023239"/>
    </source>
</evidence>
<dbReference type="InterPro" id="IPR036965">
    <property type="entry name" value="Terpene_synth_N_sf"/>
</dbReference>
<organism evidence="7">
    <name type="scientific">Meistera aculeata</name>
    <dbReference type="NCBI Taxonomy" id="1076729"/>
    <lineage>
        <taxon>Eukaryota</taxon>
        <taxon>Viridiplantae</taxon>
        <taxon>Streptophyta</taxon>
        <taxon>Embryophyta</taxon>
        <taxon>Tracheophyta</taxon>
        <taxon>Spermatophyta</taxon>
        <taxon>Magnoliopsida</taxon>
        <taxon>Liliopsida</taxon>
        <taxon>Zingiberales</taxon>
        <taxon>Zingiberaceae</taxon>
        <taxon>Meistera</taxon>
    </lineage>
</organism>
<proteinExistence type="evidence at transcript level"/>
<keyword evidence="2" id="KW-0479">Metal-binding</keyword>
<dbReference type="PANTHER" id="PTHR31225">
    <property type="entry name" value="OS04G0344100 PROTEIN-RELATED"/>
    <property type="match status" value="1"/>
</dbReference>
<feature type="domain" description="Terpene synthase N-terminal" evidence="5">
    <location>
        <begin position="48"/>
        <end position="206"/>
    </location>
</feature>